<dbReference type="InterPro" id="IPR036979">
    <property type="entry name" value="CM_dom_sf"/>
</dbReference>
<dbReference type="SUPFAM" id="SSF48179">
    <property type="entry name" value="6-phosphogluconate dehydrogenase C-terminal domain-like"/>
    <property type="match status" value="1"/>
</dbReference>
<reference evidence="4" key="1">
    <citation type="journal article" date="2020" name="mSystems">
        <title>Genome- and Community-Level Interaction Insights into Carbon Utilization and Element Cycling Functions of Hydrothermarchaeota in Hydrothermal Sediment.</title>
        <authorList>
            <person name="Zhou Z."/>
            <person name="Liu Y."/>
            <person name="Xu W."/>
            <person name="Pan J."/>
            <person name="Luo Z.H."/>
            <person name="Li M."/>
        </authorList>
    </citation>
    <scope>NUCLEOTIDE SEQUENCE [LARGE SCALE GENOMIC DNA]</scope>
    <source>
        <strain evidence="4">SpSt-732</strain>
    </source>
</reference>
<dbReference type="PROSITE" id="PS51168">
    <property type="entry name" value="CHORISMATE_MUT_2"/>
    <property type="match status" value="1"/>
</dbReference>
<comment type="caution">
    <text evidence="4">The sequence shown here is derived from an EMBL/GenBank/DDBJ whole genome shotgun (WGS) entry which is preliminary data.</text>
</comment>
<sequence>MEVEIANLRRELEKIDSTILELIVKRMEIVKKIGELKKKQGYLILDLVREEEVLMYWRALGVRYNLPIDALNDIVKSILKLSRSVQVKMQSNAAPKGGTICMVGYGAMATMLSQAFINEGYNVIITGRDAEKAREIAEKLGAASSGVEEALPQCDVAILALSIQAFLEGYVDKIVHLLKGKVVMDILSSKTAVFKHLEELSEHHGFSYVSTHPLFGPYTPPYGERVVLIPSKTGLVAIDYVQSLWKTIGVEPVVATLEEHEKAMAVVQVLTHFTLFAYRDAVERIAAELGIDVEKFATATYRDVHAIITRLEKIRGVVREISVQNPYSHYVKSFFIGLLREQASSDMKG</sequence>
<proteinExistence type="predicted"/>
<dbReference type="Gene3D" id="3.40.50.720">
    <property type="entry name" value="NAD(P)-binding Rossmann-like Domain"/>
    <property type="match status" value="1"/>
</dbReference>
<dbReference type="EMBL" id="DTFF01000043">
    <property type="protein sequence ID" value="HGI87736.1"/>
    <property type="molecule type" value="Genomic_DNA"/>
</dbReference>
<dbReference type="GO" id="GO:0004665">
    <property type="term" value="F:prephenate dehydrogenase (NADP+) activity"/>
    <property type="evidence" value="ECO:0007669"/>
    <property type="project" value="InterPro"/>
</dbReference>
<dbReference type="SMART" id="SM00830">
    <property type="entry name" value="CM_2"/>
    <property type="match status" value="1"/>
</dbReference>
<dbReference type="PANTHER" id="PTHR21363:SF0">
    <property type="entry name" value="PREPHENATE DEHYDROGENASE [NADP(+)]"/>
    <property type="match status" value="1"/>
</dbReference>
<dbReference type="Pfam" id="PF01817">
    <property type="entry name" value="CM_2"/>
    <property type="match status" value="1"/>
</dbReference>
<dbReference type="InterPro" id="IPR002701">
    <property type="entry name" value="CM_II_prokaryot"/>
</dbReference>
<dbReference type="InterPro" id="IPR003099">
    <property type="entry name" value="Prephen_DH"/>
</dbReference>
<dbReference type="Gene3D" id="1.10.3660.10">
    <property type="entry name" value="6-phosphogluconate dehydrogenase C-terminal like domain"/>
    <property type="match status" value="1"/>
</dbReference>
<dbReference type="GO" id="GO:0004106">
    <property type="term" value="F:chorismate mutase activity"/>
    <property type="evidence" value="ECO:0007669"/>
    <property type="project" value="InterPro"/>
</dbReference>
<gene>
    <name evidence="4" type="ORF">ENV14_05010</name>
</gene>
<protein>
    <submittedName>
        <fullName evidence="4">Bifunctional chorismate mutase/prephenate dehydrogenase</fullName>
    </submittedName>
</protein>
<dbReference type="InterPro" id="IPR036291">
    <property type="entry name" value="NAD(P)-bd_dom_sf"/>
</dbReference>
<organism evidence="4">
    <name type="scientific">Ignisphaera aggregans</name>
    <dbReference type="NCBI Taxonomy" id="334771"/>
    <lineage>
        <taxon>Archaea</taxon>
        <taxon>Thermoproteota</taxon>
        <taxon>Thermoprotei</taxon>
        <taxon>Desulfurococcales</taxon>
        <taxon>Desulfurococcaceae</taxon>
        <taxon>Ignisphaera</taxon>
    </lineage>
</organism>
<dbReference type="PANTHER" id="PTHR21363">
    <property type="entry name" value="PREPHENATE DEHYDROGENASE"/>
    <property type="match status" value="1"/>
</dbReference>
<evidence type="ECO:0000259" key="3">
    <source>
        <dbReference type="PROSITE" id="PS51176"/>
    </source>
</evidence>
<evidence type="ECO:0000256" key="1">
    <source>
        <dbReference type="ARBA" id="ARBA00023002"/>
    </source>
</evidence>
<keyword evidence="1" id="KW-0560">Oxidoreductase</keyword>
<dbReference type="InterPro" id="IPR008927">
    <property type="entry name" value="6-PGluconate_DH-like_C_sf"/>
</dbReference>
<dbReference type="SUPFAM" id="SSF51735">
    <property type="entry name" value="NAD(P)-binding Rossmann-fold domains"/>
    <property type="match status" value="1"/>
</dbReference>
<feature type="domain" description="Chorismate mutase" evidence="2">
    <location>
        <begin position="1"/>
        <end position="90"/>
    </location>
</feature>
<dbReference type="SUPFAM" id="SSF48600">
    <property type="entry name" value="Chorismate mutase II"/>
    <property type="match status" value="1"/>
</dbReference>
<dbReference type="PROSITE" id="PS51176">
    <property type="entry name" value="PDH_ADH"/>
    <property type="match status" value="1"/>
</dbReference>
<accession>A0A7C4BD99</accession>
<dbReference type="GO" id="GO:0070403">
    <property type="term" value="F:NAD+ binding"/>
    <property type="evidence" value="ECO:0007669"/>
    <property type="project" value="InterPro"/>
</dbReference>
<dbReference type="GO" id="GO:0006571">
    <property type="term" value="P:tyrosine biosynthetic process"/>
    <property type="evidence" value="ECO:0007669"/>
    <property type="project" value="InterPro"/>
</dbReference>
<evidence type="ECO:0000259" key="2">
    <source>
        <dbReference type="PROSITE" id="PS51168"/>
    </source>
</evidence>
<dbReference type="GO" id="GO:0008977">
    <property type="term" value="F:prephenate dehydrogenase (NAD+) activity"/>
    <property type="evidence" value="ECO:0007669"/>
    <property type="project" value="InterPro"/>
</dbReference>
<dbReference type="InterPro" id="IPR036263">
    <property type="entry name" value="Chorismate_II_sf"/>
</dbReference>
<dbReference type="AlphaFoldDB" id="A0A7C4BD99"/>
<evidence type="ECO:0000313" key="4">
    <source>
        <dbReference type="EMBL" id="HGI87736.1"/>
    </source>
</evidence>
<dbReference type="InterPro" id="IPR046826">
    <property type="entry name" value="PDH_N"/>
</dbReference>
<dbReference type="InterPro" id="IPR050812">
    <property type="entry name" value="Preph/Arog_dehydrog"/>
</dbReference>
<dbReference type="GO" id="GO:0046417">
    <property type="term" value="P:chorismate metabolic process"/>
    <property type="evidence" value="ECO:0007669"/>
    <property type="project" value="InterPro"/>
</dbReference>
<dbReference type="Gene3D" id="1.20.59.10">
    <property type="entry name" value="Chorismate mutase"/>
    <property type="match status" value="1"/>
</dbReference>
<name>A0A7C4BD99_9CREN</name>
<feature type="domain" description="Prephenate/arogenate dehydrogenase" evidence="3">
    <location>
        <begin position="98"/>
        <end position="349"/>
    </location>
</feature>
<dbReference type="Pfam" id="PF02153">
    <property type="entry name" value="PDH_N"/>
    <property type="match status" value="1"/>
</dbReference>